<comment type="similarity">
    <text evidence="1">Belongs to the bacterial ring-hydroxylating dioxygenase beta subunit family.</text>
</comment>
<dbReference type="SUPFAM" id="SSF54427">
    <property type="entry name" value="NTF2-like"/>
    <property type="match status" value="1"/>
</dbReference>
<dbReference type="Pfam" id="PF00866">
    <property type="entry name" value="Ring_hydroxyl_B"/>
    <property type="match status" value="1"/>
</dbReference>
<dbReference type="CDD" id="cd00667">
    <property type="entry name" value="ring_hydroxylating_dioxygenases_beta"/>
    <property type="match status" value="1"/>
</dbReference>
<dbReference type="InterPro" id="IPR000391">
    <property type="entry name" value="Rng_hydr_dOase-bsu"/>
</dbReference>
<evidence type="ECO:0000256" key="2">
    <source>
        <dbReference type="ARBA" id="ARBA00023002"/>
    </source>
</evidence>
<proteinExistence type="inferred from homology"/>
<dbReference type="RefSeq" id="WP_241041988.1">
    <property type="nucleotide sequence ID" value="NZ_BAAAJF010000041.1"/>
</dbReference>
<protein>
    <submittedName>
        <fullName evidence="3">Aromatic-ring-hydroxylating dioxygenase subunit beta</fullName>
    </submittedName>
</protein>
<dbReference type="Proteomes" id="UP001299970">
    <property type="component" value="Unassembled WGS sequence"/>
</dbReference>
<accession>A0ABS9TRM5</accession>
<name>A0ABS9TRM5_9PSEU</name>
<evidence type="ECO:0000313" key="3">
    <source>
        <dbReference type="EMBL" id="MCH6171184.1"/>
    </source>
</evidence>
<dbReference type="GO" id="GO:0051213">
    <property type="term" value="F:dioxygenase activity"/>
    <property type="evidence" value="ECO:0007669"/>
    <property type="project" value="UniProtKB-KW"/>
</dbReference>
<reference evidence="3 4" key="1">
    <citation type="submission" date="2022-03" db="EMBL/GenBank/DDBJ databases">
        <title>Pseudonocardia alaer sp. nov., a novel actinomycete isolated from reed forest soil.</title>
        <authorList>
            <person name="Wang L."/>
        </authorList>
    </citation>
    <scope>NUCLEOTIDE SEQUENCE [LARGE SCALE GENOMIC DNA]</scope>
    <source>
        <strain evidence="3 4">Y-16303</strain>
    </source>
</reference>
<evidence type="ECO:0000256" key="1">
    <source>
        <dbReference type="ARBA" id="ARBA00009570"/>
    </source>
</evidence>
<sequence length="180" mass="20478">MTRTTPMTGAGHMRPVREPARLSEVEQFLYHEAHLLDSWQLDEWLALMHPEVLYRVPAPGSEGRDPRSTLQVINDRHLQLAGRVTRLKSKHAHAESPKSRTRRLLSNVRVEQNDEQDPPALVAHANFHVMRTRHAELDHFIGTYRHMLVRSADGSFLVRERVATLDHGIPEAGGTVSIIL</sequence>
<keyword evidence="3" id="KW-0223">Dioxygenase</keyword>
<organism evidence="3 4">
    <name type="scientific">Pseudonocardia alaniniphila</name>
    <dbReference type="NCBI Taxonomy" id="75291"/>
    <lineage>
        <taxon>Bacteria</taxon>
        <taxon>Bacillati</taxon>
        <taxon>Actinomycetota</taxon>
        <taxon>Actinomycetes</taxon>
        <taxon>Pseudonocardiales</taxon>
        <taxon>Pseudonocardiaceae</taxon>
        <taxon>Pseudonocardia</taxon>
    </lineage>
</organism>
<dbReference type="PANTHER" id="PTHR41534">
    <property type="entry name" value="BLR3401 PROTEIN"/>
    <property type="match status" value="1"/>
</dbReference>
<dbReference type="PANTHER" id="PTHR41534:SF2">
    <property type="entry name" value="3-PHENYLPROPIONATE_CINNAMIC ACID DIOXYGENASE SUBUNIT BETA"/>
    <property type="match status" value="1"/>
</dbReference>
<keyword evidence="4" id="KW-1185">Reference proteome</keyword>
<comment type="caution">
    <text evidence="3">The sequence shown here is derived from an EMBL/GenBank/DDBJ whole genome shotgun (WGS) entry which is preliminary data.</text>
</comment>
<dbReference type="EMBL" id="JAKXMK010000040">
    <property type="protein sequence ID" value="MCH6171184.1"/>
    <property type="molecule type" value="Genomic_DNA"/>
</dbReference>
<keyword evidence="2" id="KW-0560">Oxidoreductase</keyword>
<dbReference type="InterPro" id="IPR032710">
    <property type="entry name" value="NTF2-like_dom_sf"/>
</dbReference>
<dbReference type="Gene3D" id="3.10.450.50">
    <property type="match status" value="1"/>
</dbReference>
<gene>
    <name evidence="3" type="ORF">MMF94_36250</name>
</gene>
<evidence type="ECO:0000313" key="4">
    <source>
        <dbReference type="Proteomes" id="UP001299970"/>
    </source>
</evidence>